<proteinExistence type="predicted"/>
<accession>A0ABV5K6P4</accession>
<organism evidence="1 2">
    <name type="scientific">Nocardioides plantarum</name>
    <dbReference type="NCBI Taxonomy" id="29299"/>
    <lineage>
        <taxon>Bacteria</taxon>
        <taxon>Bacillati</taxon>
        <taxon>Actinomycetota</taxon>
        <taxon>Actinomycetes</taxon>
        <taxon>Propionibacteriales</taxon>
        <taxon>Nocardioidaceae</taxon>
        <taxon>Nocardioides</taxon>
    </lineage>
</organism>
<dbReference type="RefSeq" id="WP_140011038.1">
    <property type="nucleotide sequence ID" value="NZ_JBHMDG010000002.1"/>
</dbReference>
<evidence type="ECO:0000313" key="1">
    <source>
        <dbReference type="EMBL" id="MFB9311728.1"/>
    </source>
</evidence>
<protein>
    <submittedName>
        <fullName evidence="1">Uncharacterized protein</fullName>
    </submittedName>
</protein>
<comment type="caution">
    <text evidence="1">The sequence shown here is derived from an EMBL/GenBank/DDBJ whole genome shotgun (WGS) entry which is preliminary data.</text>
</comment>
<dbReference type="Proteomes" id="UP001589750">
    <property type="component" value="Unassembled WGS sequence"/>
</dbReference>
<gene>
    <name evidence="1" type="ORF">ACFFRI_01620</name>
</gene>
<name>A0ABV5K6P4_9ACTN</name>
<dbReference type="EMBL" id="JBHMDG010000002">
    <property type="protein sequence ID" value="MFB9311728.1"/>
    <property type="molecule type" value="Genomic_DNA"/>
</dbReference>
<evidence type="ECO:0000313" key="2">
    <source>
        <dbReference type="Proteomes" id="UP001589750"/>
    </source>
</evidence>
<sequence length="87" mass="9112">MEITQNIQTPSTLAPSSVRPASGFGMSFDGQSCFGVLTEARTTWIPATGLSTTDGADVRNRKDLAAKGHVAIAAYVPGYPAWSPPIC</sequence>
<keyword evidence="2" id="KW-1185">Reference proteome</keyword>
<reference evidence="1 2" key="1">
    <citation type="submission" date="2024-09" db="EMBL/GenBank/DDBJ databases">
        <authorList>
            <person name="Sun Q."/>
            <person name="Mori K."/>
        </authorList>
    </citation>
    <scope>NUCLEOTIDE SEQUENCE [LARGE SCALE GENOMIC DNA]</scope>
    <source>
        <strain evidence="1 2">JCM 9626</strain>
    </source>
</reference>